<comment type="caution">
    <text evidence="9">The sequence shown here is derived from an EMBL/GenBank/DDBJ whole genome shotgun (WGS) entry which is preliminary data.</text>
</comment>
<dbReference type="InterPro" id="IPR002656">
    <property type="entry name" value="Acyl_transf_3_dom"/>
</dbReference>
<dbReference type="RefSeq" id="WP_245594056.1">
    <property type="nucleotide sequence ID" value="NZ_FTNE01000007.1"/>
</dbReference>
<evidence type="ECO:0000256" key="6">
    <source>
        <dbReference type="ARBA" id="ARBA00023136"/>
    </source>
</evidence>
<name>A0A8G2CK04_ACIRU</name>
<sequence>MRRLDIDRAKGLAITLVVFGHIVARQDPAHVHWYQPLRRAVYAFHMPFFFYLSGMVSFLAGHVRVLPAGWARLAASRVRRLLVPFVLMGTLIIAGKMLAARFMFVDNAPRSLLAGLIDLVWNPARSPAYSLWYLAVLCALSLMTPMLAWILRGRLVLVIVVFAALELANPPWHLYLADFCRYGLFYGLGIGAGALGTRWTGWIDHWRWPLLALFATGFAAIALAGHRWPFDARLLVFGVLAMPALHSLVRISWLSSDRTLVTIGRYSLMIYLFNTIFIGLTKGLLLHVTSWNGDHFPAFFAALMLAGMLGPIMLKRTVLRAFPPLDRMTE</sequence>
<comment type="subcellular location">
    <subcellularLocation>
        <location evidence="1">Cell membrane</location>
        <topology evidence="1">Multi-pass membrane protein</topology>
    </subcellularLocation>
</comment>
<proteinExistence type="inferred from homology"/>
<keyword evidence="6 7" id="KW-0472">Membrane</keyword>
<evidence type="ECO:0000256" key="2">
    <source>
        <dbReference type="ARBA" id="ARBA00007400"/>
    </source>
</evidence>
<dbReference type="Pfam" id="PF01757">
    <property type="entry name" value="Acyl_transf_3"/>
    <property type="match status" value="1"/>
</dbReference>
<comment type="similarity">
    <text evidence="2">Belongs to the acyltransferase 3 family.</text>
</comment>
<feature type="transmembrane region" description="Helical" evidence="7">
    <location>
        <begin position="208"/>
        <end position="228"/>
    </location>
</feature>
<dbReference type="PANTHER" id="PTHR40074:SF2">
    <property type="entry name" value="O-ACETYLTRANSFERASE WECH"/>
    <property type="match status" value="1"/>
</dbReference>
<keyword evidence="5 7" id="KW-1133">Transmembrane helix</keyword>
<feature type="transmembrane region" description="Helical" evidence="7">
    <location>
        <begin position="184"/>
        <end position="201"/>
    </location>
</feature>
<dbReference type="AlphaFoldDB" id="A0A8G2CK04"/>
<evidence type="ECO:0000313" key="10">
    <source>
        <dbReference type="Proteomes" id="UP000186308"/>
    </source>
</evidence>
<gene>
    <name evidence="9" type="ORF">SAMN05421828_10789</name>
</gene>
<dbReference type="GO" id="GO:0005886">
    <property type="term" value="C:plasma membrane"/>
    <property type="evidence" value="ECO:0007669"/>
    <property type="project" value="UniProtKB-SubCell"/>
</dbReference>
<evidence type="ECO:0000259" key="8">
    <source>
        <dbReference type="Pfam" id="PF01757"/>
    </source>
</evidence>
<reference evidence="9 10" key="1">
    <citation type="submission" date="2017-01" db="EMBL/GenBank/DDBJ databases">
        <authorList>
            <person name="Varghese N."/>
            <person name="Submissions S."/>
        </authorList>
    </citation>
    <scope>NUCLEOTIDE SEQUENCE [LARGE SCALE GENOMIC DNA]</scope>
    <source>
        <strain evidence="9 10">ATCC 35905</strain>
    </source>
</reference>
<dbReference type="GO" id="GO:0016413">
    <property type="term" value="F:O-acetyltransferase activity"/>
    <property type="evidence" value="ECO:0007669"/>
    <property type="project" value="TreeGrafter"/>
</dbReference>
<dbReference type="PANTHER" id="PTHR40074">
    <property type="entry name" value="O-ACETYLTRANSFERASE WECH"/>
    <property type="match status" value="1"/>
</dbReference>
<dbReference type="GO" id="GO:0009246">
    <property type="term" value="P:enterobacterial common antigen biosynthetic process"/>
    <property type="evidence" value="ECO:0007669"/>
    <property type="project" value="TreeGrafter"/>
</dbReference>
<feature type="transmembrane region" description="Helical" evidence="7">
    <location>
        <begin position="40"/>
        <end position="60"/>
    </location>
</feature>
<organism evidence="9 10">
    <name type="scientific">Acidiphilium rubrum</name>
    <dbReference type="NCBI Taxonomy" id="526"/>
    <lineage>
        <taxon>Bacteria</taxon>
        <taxon>Pseudomonadati</taxon>
        <taxon>Pseudomonadota</taxon>
        <taxon>Alphaproteobacteria</taxon>
        <taxon>Acetobacterales</taxon>
        <taxon>Acidocellaceae</taxon>
        <taxon>Acidiphilium</taxon>
    </lineage>
</organism>
<keyword evidence="10" id="KW-1185">Reference proteome</keyword>
<evidence type="ECO:0000256" key="3">
    <source>
        <dbReference type="ARBA" id="ARBA00022475"/>
    </source>
</evidence>
<accession>A0A8G2CK04</accession>
<feature type="transmembrane region" description="Helical" evidence="7">
    <location>
        <begin position="266"/>
        <end position="289"/>
    </location>
</feature>
<feature type="transmembrane region" description="Helical" evidence="7">
    <location>
        <begin position="234"/>
        <end position="254"/>
    </location>
</feature>
<evidence type="ECO:0000313" key="9">
    <source>
        <dbReference type="EMBL" id="SIQ64274.1"/>
    </source>
</evidence>
<keyword evidence="4 7" id="KW-0812">Transmembrane</keyword>
<evidence type="ECO:0000256" key="1">
    <source>
        <dbReference type="ARBA" id="ARBA00004651"/>
    </source>
</evidence>
<evidence type="ECO:0000256" key="4">
    <source>
        <dbReference type="ARBA" id="ARBA00022692"/>
    </source>
</evidence>
<evidence type="ECO:0000256" key="5">
    <source>
        <dbReference type="ARBA" id="ARBA00022989"/>
    </source>
</evidence>
<protein>
    <submittedName>
        <fullName evidence="9">Fucose 4-O-acetylase</fullName>
    </submittedName>
</protein>
<dbReference type="EMBL" id="FTNE01000007">
    <property type="protein sequence ID" value="SIQ64274.1"/>
    <property type="molecule type" value="Genomic_DNA"/>
</dbReference>
<keyword evidence="3" id="KW-1003">Cell membrane</keyword>
<evidence type="ECO:0000256" key="7">
    <source>
        <dbReference type="SAM" id="Phobius"/>
    </source>
</evidence>
<feature type="transmembrane region" description="Helical" evidence="7">
    <location>
        <begin position="295"/>
        <end position="314"/>
    </location>
</feature>
<feature type="transmembrane region" description="Helical" evidence="7">
    <location>
        <begin position="155"/>
        <end position="172"/>
    </location>
</feature>
<feature type="transmembrane region" description="Helical" evidence="7">
    <location>
        <begin position="81"/>
        <end position="104"/>
    </location>
</feature>
<feature type="domain" description="Acyltransferase 3" evidence="8">
    <location>
        <begin position="5"/>
        <end position="314"/>
    </location>
</feature>
<feature type="transmembrane region" description="Helical" evidence="7">
    <location>
        <begin position="131"/>
        <end position="150"/>
    </location>
</feature>
<dbReference type="Proteomes" id="UP000186308">
    <property type="component" value="Unassembled WGS sequence"/>
</dbReference>